<keyword evidence="3" id="KW-1185">Reference proteome</keyword>
<proteinExistence type="predicted"/>
<feature type="region of interest" description="Disordered" evidence="1">
    <location>
        <begin position="1"/>
        <end position="28"/>
    </location>
</feature>
<protein>
    <submittedName>
        <fullName evidence="2">Uncharacterized protein</fullName>
    </submittedName>
</protein>
<comment type="caution">
    <text evidence="2">The sequence shown here is derived from an EMBL/GenBank/DDBJ whole genome shotgun (WGS) entry which is preliminary data.</text>
</comment>
<reference evidence="2 3" key="1">
    <citation type="submission" date="2016-10" db="EMBL/GenBank/DDBJ databases">
        <title>Genome sequence of the basidiomycete white-rot fungus Trametes pubescens.</title>
        <authorList>
            <person name="Makela M.R."/>
            <person name="Granchi Z."/>
            <person name="Peng M."/>
            <person name="De Vries R.P."/>
            <person name="Grigoriev I."/>
            <person name="Riley R."/>
            <person name="Hilden K."/>
        </authorList>
    </citation>
    <scope>NUCLEOTIDE SEQUENCE [LARGE SCALE GENOMIC DNA]</scope>
    <source>
        <strain evidence="2 3">FBCC735</strain>
    </source>
</reference>
<accession>A0A1M2W5T9</accession>
<evidence type="ECO:0000313" key="3">
    <source>
        <dbReference type="Proteomes" id="UP000184267"/>
    </source>
</evidence>
<organism evidence="2 3">
    <name type="scientific">Trametes pubescens</name>
    <name type="common">White-rot fungus</name>
    <dbReference type="NCBI Taxonomy" id="154538"/>
    <lineage>
        <taxon>Eukaryota</taxon>
        <taxon>Fungi</taxon>
        <taxon>Dikarya</taxon>
        <taxon>Basidiomycota</taxon>
        <taxon>Agaricomycotina</taxon>
        <taxon>Agaricomycetes</taxon>
        <taxon>Polyporales</taxon>
        <taxon>Polyporaceae</taxon>
        <taxon>Trametes</taxon>
    </lineage>
</organism>
<dbReference type="AlphaFoldDB" id="A0A1M2W5T9"/>
<sequence>MSSPEGNPSDDCKNGAADGSADDSGAEAATNGGIEALATVTRNASRHLYLLTADEKRVRF</sequence>
<dbReference type="OrthoDB" id="10572110at2759"/>
<dbReference type="Proteomes" id="UP000184267">
    <property type="component" value="Unassembled WGS sequence"/>
</dbReference>
<evidence type="ECO:0000256" key="1">
    <source>
        <dbReference type="SAM" id="MobiDB-lite"/>
    </source>
</evidence>
<dbReference type="EMBL" id="MNAD01000188">
    <property type="protein sequence ID" value="OJT15228.1"/>
    <property type="molecule type" value="Genomic_DNA"/>
</dbReference>
<evidence type="ECO:0000313" key="2">
    <source>
        <dbReference type="EMBL" id="OJT15228.1"/>
    </source>
</evidence>
<name>A0A1M2W5T9_TRAPU</name>
<gene>
    <name evidence="2" type="ORF">TRAPUB_8206</name>
</gene>